<name>A0A177KET6_9MICO</name>
<protein>
    <submittedName>
        <fullName evidence="2">Uncharacterized protein</fullName>
    </submittedName>
</protein>
<evidence type="ECO:0000313" key="3">
    <source>
        <dbReference type="Proteomes" id="UP000076998"/>
    </source>
</evidence>
<evidence type="ECO:0000313" key="2">
    <source>
        <dbReference type="EMBL" id="OAH51898.1"/>
    </source>
</evidence>
<proteinExistence type="predicted"/>
<feature type="region of interest" description="Disordered" evidence="1">
    <location>
        <begin position="348"/>
        <end position="372"/>
    </location>
</feature>
<dbReference type="EMBL" id="LSTV01000001">
    <property type="protein sequence ID" value="OAH51898.1"/>
    <property type="molecule type" value="Genomic_DNA"/>
</dbReference>
<comment type="caution">
    <text evidence="2">The sequence shown here is derived from an EMBL/GenBank/DDBJ whole genome shotgun (WGS) entry which is preliminary data.</text>
</comment>
<organism evidence="2 3">
    <name type="scientific">Microbacterium oleivorans</name>
    <dbReference type="NCBI Taxonomy" id="273677"/>
    <lineage>
        <taxon>Bacteria</taxon>
        <taxon>Bacillati</taxon>
        <taxon>Actinomycetota</taxon>
        <taxon>Actinomycetes</taxon>
        <taxon>Micrococcales</taxon>
        <taxon>Microbacteriaceae</taxon>
        <taxon>Microbacterium</taxon>
    </lineage>
</organism>
<sequence>MAMMSGSRPARYPERFEIHRLEALDENPYLTDDDARRRYDDGKGLSVVAASTPPTWFLDVSVRRHRFSVTFYAPTKTPIRRIGWEETGGRLLRRNAVDLFYPEGDPGRRVPYSRLLRVEHRWYADGVVHIERSSPIDEDLVAEISAPQELRWLDVPAFGDWGPLISASAPPELTRFDLDAIAAAEAYARAEIATGDPASEPNGWILPASDATVLDAVTALTRFEPVPSAVPVIERDAARIVPVMLQGTAPRASGRDAAEERRRVDDRAAGLAGAFEYAAGRPIDLPLDGRGDGPVAAYAAALRAVGVRDARWWVLNETGVVLVRSGDPAAGDLALAVHLVPARWVSGRSATTSGRAPADLQWSRGDIEPWTA</sequence>
<dbReference type="AlphaFoldDB" id="A0A177KET6"/>
<dbReference type="Proteomes" id="UP000076998">
    <property type="component" value="Unassembled WGS sequence"/>
</dbReference>
<evidence type="ECO:0000256" key="1">
    <source>
        <dbReference type="SAM" id="MobiDB-lite"/>
    </source>
</evidence>
<reference evidence="2 3" key="1">
    <citation type="submission" date="2016-02" db="EMBL/GenBank/DDBJ databases">
        <authorList>
            <person name="Wen L."/>
            <person name="He K."/>
            <person name="Yang H."/>
        </authorList>
    </citation>
    <scope>NUCLEOTIDE SEQUENCE [LARGE SCALE GENOMIC DNA]</scope>
    <source>
        <strain evidence="2 3">CD11_3</strain>
    </source>
</reference>
<gene>
    <name evidence="2" type="ORF">AYL44_00240</name>
</gene>
<dbReference type="OrthoDB" id="5069107at2"/>
<accession>A0A177KET6</accession>